<protein>
    <submittedName>
        <fullName evidence="1">Uncharacterized protein</fullName>
    </submittedName>
</protein>
<evidence type="ECO:0000313" key="1">
    <source>
        <dbReference type="EMBL" id="JAH93388.1"/>
    </source>
</evidence>
<dbReference type="AlphaFoldDB" id="A0A0E9WV47"/>
<accession>A0A0E9WV47</accession>
<proteinExistence type="predicted"/>
<sequence length="72" mass="8211">MEHSCYRRFNCRLLRKLTKKTKINGSNWHTQQPAQVLESVGCAGFCFCGSEQLVYTVNWPHLVSCGKFICGV</sequence>
<name>A0A0E9WV47_ANGAN</name>
<reference evidence="1" key="1">
    <citation type="submission" date="2014-11" db="EMBL/GenBank/DDBJ databases">
        <authorList>
            <person name="Amaro Gonzalez C."/>
        </authorList>
    </citation>
    <scope>NUCLEOTIDE SEQUENCE</scope>
</reference>
<dbReference type="EMBL" id="GBXM01015189">
    <property type="protein sequence ID" value="JAH93388.1"/>
    <property type="molecule type" value="Transcribed_RNA"/>
</dbReference>
<reference evidence="1" key="2">
    <citation type="journal article" date="2015" name="Fish Shellfish Immunol.">
        <title>Early steps in the European eel (Anguilla anguilla)-Vibrio vulnificus interaction in the gills: Role of the RtxA13 toxin.</title>
        <authorList>
            <person name="Callol A."/>
            <person name="Pajuelo D."/>
            <person name="Ebbesson L."/>
            <person name="Teles M."/>
            <person name="MacKenzie S."/>
            <person name="Amaro C."/>
        </authorList>
    </citation>
    <scope>NUCLEOTIDE SEQUENCE</scope>
</reference>
<organism evidence="1">
    <name type="scientific">Anguilla anguilla</name>
    <name type="common">European freshwater eel</name>
    <name type="synonym">Muraena anguilla</name>
    <dbReference type="NCBI Taxonomy" id="7936"/>
    <lineage>
        <taxon>Eukaryota</taxon>
        <taxon>Metazoa</taxon>
        <taxon>Chordata</taxon>
        <taxon>Craniata</taxon>
        <taxon>Vertebrata</taxon>
        <taxon>Euteleostomi</taxon>
        <taxon>Actinopterygii</taxon>
        <taxon>Neopterygii</taxon>
        <taxon>Teleostei</taxon>
        <taxon>Anguilliformes</taxon>
        <taxon>Anguillidae</taxon>
        <taxon>Anguilla</taxon>
    </lineage>
</organism>